<dbReference type="Proteomes" id="UP001420932">
    <property type="component" value="Unassembled WGS sequence"/>
</dbReference>
<sequence length="382" mass="43230">MADWSQLPKDLIDQIARRLNSDIDILRFRSICSSWRSIASYPSHRFPNRILLNPKSTSGQPDSGCFYLSKHLILRLGLPGSSQGWLVKLEQSVPEKFLLLNPLSDSRICPLPQLFPNVLDLMGVQITELGQEFVLRYTDNRPFSYTGDVYKEKVIFSSNSVWSDEPDFVIMTIHVSGKLALFSFRDNVWTVIDDLLSPYDDVIHHKGQFYAVDSAGRAVVLEVSNSLTTRDVAPSVFGGDKKYLVESDGELLLVDRHIIADDESDFQNGNCMMNYTVKFDVFKLDHFGETWVEVKNLGDRVLFLGDNCSFSAFASDLSGCQGNCIYFLEKSCKLSREEDDGFNLSGIRLFDLENGHIELLTPDSVCSQFFWHPPSWIMSIGS</sequence>
<name>A0AAP0L5C6_9MAGN</name>
<accession>A0AAP0L5C6</accession>
<dbReference type="SMART" id="SM00256">
    <property type="entry name" value="FBOX"/>
    <property type="match status" value="1"/>
</dbReference>
<dbReference type="Pfam" id="PF03478">
    <property type="entry name" value="Beta-prop_KIB1-4"/>
    <property type="match status" value="1"/>
</dbReference>
<dbReference type="Pfam" id="PF00646">
    <property type="entry name" value="F-box"/>
    <property type="match status" value="1"/>
</dbReference>
<dbReference type="SUPFAM" id="SSF81383">
    <property type="entry name" value="F-box domain"/>
    <property type="match status" value="1"/>
</dbReference>
<dbReference type="Gene3D" id="1.20.1280.50">
    <property type="match status" value="1"/>
</dbReference>
<organism evidence="2 3">
    <name type="scientific">Stephania yunnanensis</name>
    <dbReference type="NCBI Taxonomy" id="152371"/>
    <lineage>
        <taxon>Eukaryota</taxon>
        <taxon>Viridiplantae</taxon>
        <taxon>Streptophyta</taxon>
        <taxon>Embryophyta</taxon>
        <taxon>Tracheophyta</taxon>
        <taxon>Spermatophyta</taxon>
        <taxon>Magnoliopsida</taxon>
        <taxon>Ranunculales</taxon>
        <taxon>Menispermaceae</taxon>
        <taxon>Menispermoideae</taxon>
        <taxon>Cissampelideae</taxon>
        <taxon>Stephania</taxon>
    </lineage>
</organism>
<dbReference type="PANTHER" id="PTHR47123:SF15">
    <property type="entry name" value="F-BOX PROTEIN SKIP23"/>
    <property type="match status" value="1"/>
</dbReference>
<gene>
    <name evidence="2" type="ORF">Syun_005528</name>
</gene>
<dbReference type="InterPro" id="IPR001810">
    <property type="entry name" value="F-box_dom"/>
</dbReference>
<protein>
    <recommendedName>
        <fullName evidence="1">F-box domain-containing protein</fullName>
    </recommendedName>
</protein>
<dbReference type="InterPro" id="IPR036047">
    <property type="entry name" value="F-box-like_dom_sf"/>
</dbReference>
<keyword evidence="3" id="KW-1185">Reference proteome</keyword>
<evidence type="ECO:0000313" key="2">
    <source>
        <dbReference type="EMBL" id="KAK9164626.1"/>
    </source>
</evidence>
<reference evidence="2 3" key="1">
    <citation type="submission" date="2024-01" db="EMBL/GenBank/DDBJ databases">
        <title>Genome assemblies of Stephania.</title>
        <authorList>
            <person name="Yang L."/>
        </authorList>
    </citation>
    <scope>NUCLEOTIDE SEQUENCE [LARGE SCALE GENOMIC DNA]</scope>
    <source>
        <strain evidence="2">YNDBR</strain>
        <tissue evidence="2">Leaf</tissue>
    </source>
</reference>
<dbReference type="InterPro" id="IPR051304">
    <property type="entry name" value="SCF_F-box_domain"/>
</dbReference>
<dbReference type="PANTHER" id="PTHR47123">
    <property type="entry name" value="F-BOX PROTEIN SKIP23"/>
    <property type="match status" value="1"/>
</dbReference>
<proteinExistence type="predicted"/>
<dbReference type="AlphaFoldDB" id="A0AAP0L5C6"/>
<evidence type="ECO:0000259" key="1">
    <source>
        <dbReference type="SMART" id="SM00256"/>
    </source>
</evidence>
<dbReference type="EMBL" id="JBBNAF010000002">
    <property type="protein sequence ID" value="KAK9164626.1"/>
    <property type="molecule type" value="Genomic_DNA"/>
</dbReference>
<evidence type="ECO:0000313" key="3">
    <source>
        <dbReference type="Proteomes" id="UP001420932"/>
    </source>
</evidence>
<feature type="domain" description="F-box" evidence="1">
    <location>
        <begin position="7"/>
        <end position="48"/>
    </location>
</feature>
<comment type="caution">
    <text evidence="2">The sequence shown here is derived from an EMBL/GenBank/DDBJ whole genome shotgun (WGS) entry which is preliminary data.</text>
</comment>
<dbReference type="InterPro" id="IPR005174">
    <property type="entry name" value="KIB1-4_b-propeller"/>
</dbReference>